<dbReference type="SUPFAM" id="SSF47384">
    <property type="entry name" value="Homodimeric domain of signal transducing histidine kinase"/>
    <property type="match status" value="1"/>
</dbReference>
<dbReference type="SUPFAM" id="SSF50341">
    <property type="entry name" value="CheW-like"/>
    <property type="match status" value="3"/>
</dbReference>
<dbReference type="GO" id="GO:0005737">
    <property type="term" value="C:cytoplasm"/>
    <property type="evidence" value="ECO:0007669"/>
    <property type="project" value="InterPro"/>
</dbReference>
<gene>
    <name evidence="9" type="ORF">LZ24_01402</name>
</gene>
<dbReference type="InterPro" id="IPR004358">
    <property type="entry name" value="Sig_transdc_His_kin-like_C"/>
</dbReference>
<evidence type="ECO:0000256" key="6">
    <source>
        <dbReference type="SAM" id="MobiDB-lite"/>
    </source>
</evidence>
<dbReference type="Pfam" id="PF02895">
    <property type="entry name" value="H-kinase_dim"/>
    <property type="match status" value="1"/>
</dbReference>
<dbReference type="PRINTS" id="PR00344">
    <property type="entry name" value="BCTRLSENSOR"/>
</dbReference>
<dbReference type="SMART" id="SM00387">
    <property type="entry name" value="HATPase_c"/>
    <property type="match status" value="1"/>
</dbReference>
<dbReference type="SMART" id="SM00260">
    <property type="entry name" value="CheW"/>
    <property type="match status" value="2"/>
</dbReference>
<feature type="domain" description="Histidine kinase" evidence="7">
    <location>
        <begin position="13"/>
        <end position="257"/>
    </location>
</feature>
<feature type="domain" description="CheW-like" evidence="8">
    <location>
        <begin position="259"/>
        <end position="447"/>
    </location>
</feature>
<dbReference type="GO" id="GO:0000155">
    <property type="term" value="F:phosphorelay sensor kinase activity"/>
    <property type="evidence" value="ECO:0007669"/>
    <property type="project" value="InterPro"/>
</dbReference>
<protein>
    <recommendedName>
        <fullName evidence="2">histidine kinase</fullName>
        <ecNumber evidence="2">2.7.13.3</ecNumber>
    </recommendedName>
</protein>
<dbReference type="InterPro" id="IPR037006">
    <property type="entry name" value="CheA-like_homodim_sf"/>
</dbReference>
<dbReference type="PROSITE" id="PS50851">
    <property type="entry name" value="CHEW"/>
    <property type="match status" value="2"/>
</dbReference>
<dbReference type="InterPro" id="IPR002545">
    <property type="entry name" value="CheW-lke_dom"/>
</dbReference>
<dbReference type="SMART" id="SM01231">
    <property type="entry name" value="H-kinase_dim"/>
    <property type="match status" value="1"/>
</dbReference>
<evidence type="ECO:0000313" key="9">
    <source>
        <dbReference type="EMBL" id="TWI72991.1"/>
    </source>
</evidence>
<evidence type="ECO:0000313" key="10">
    <source>
        <dbReference type="Proteomes" id="UP000318307"/>
    </source>
</evidence>
<keyword evidence="5 9" id="KW-0418">Kinase</keyword>
<dbReference type="FunFam" id="3.30.565.10:FF:000016">
    <property type="entry name" value="Chemotaxis protein CheA, putative"/>
    <property type="match status" value="1"/>
</dbReference>
<evidence type="ECO:0000256" key="5">
    <source>
        <dbReference type="ARBA" id="ARBA00022777"/>
    </source>
</evidence>
<feature type="compositionally biased region" description="Basic and acidic residues" evidence="6">
    <location>
        <begin position="332"/>
        <end position="366"/>
    </location>
</feature>
<dbReference type="InterPro" id="IPR036097">
    <property type="entry name" value="HisK_dim/P_sf"/>
</dbReference>
<dbReference type="InterPro" id="IPR003594">
    <property type="entry name" value="HATPase_dom"/>
</dbReference>
<accession>A0A562RVA5</accession>
<dbReference type="GO" id="GO:0006935">
    <property type="term" value="P:chemotaxis"/>
    <property type="evidence" value="ECO:0007669"/>
    <property type="project" value="InterPro"/>
</dbReference>
<keyword evidence="3" id="KW-0597">Phosphoprotein</keyword>
<dbReference type="AlphaFoldDB" id="A0A562RVA5"/>
<dbReference type="InterPro" id="IPR036890">
    <property type="entry name" value="HATPase_C_sf"/>
</dbReference>
<dbReference type="Gene3D" id="2.30.30.40">
    <property type="entry name" value="SH3 Domains"/>
    <property type="match status" value="1"/>
</dbReference>
<comment type="catalytic activity">
    <reaction evidence="1">
        <text>ATP + protein L-histidine = ADP + protein N-phospho-L-histidine.</text>
        <dbReference type="EC" id="2.7.13.3"/>
    </reaction>
</comment>
<keyword evidence="4" id="KW-0808">Transferase</keyword>
<evidence type="ECO:0000256" key="2">
    <source>
        <dbReference type="ARBA" id="ARBA00012438"/>
    </source>
</evidence>
<evidence type="ECO:0000256" key="3">
    <source>
        <dbReference type="ARBA" id="ARBA00022553"/>
    </source>
</evidence>
<dbReference type="OrthoDB" id="9803176at2"/>
<evidence type="ECO:0000259" key="8">
    <source>
        <dbReference type="PROSITE" id="PS50851"/>
    </source>
</evidence>
<dbReference type="EC" id="2.7.13.3" evidence="2"/>
<evidence type="ECO:0000256" key="1">
    <source>
        <dbReference type="ARBA" id="ARBA00000085"/>
    </source>
</evidence>
<proteinExistence type="predicted"/>
<reference evidence="9 10" key="1">
    <citation type="submission" date="2019-07" db="EMBL/GenBank/DDBJ databases">
        <title>Genome sequencing of 100 strains of the haloalkaliphilic chemolithoautotrophic sulfur-oxidizing bacterium Thioalkalivibrio.</title>
        <authorList>
            <person name="Muyzer G."/>
        </authorList>
    </citation>
    <scope>NUCLEOTIDE SEQUENCE [LARGE SCALE GENOMIC DNA]</scope>
    <source>
        <strain evidence="9 10">ASO4-4</strain>
    </source>
</reference>
<comment type="caution">
    <text evidence="9">The sequence shown here is derived from an EMBL/GenBank/DDBJ whole genome shotgun (WGS) entry which is preliminary data.</text>
</comment>
<sequence length="609" mass="66526">MSEDQARQAGSLRVNVHLLDSLMTLAGELVLSRNQLTQGISTSNARTVEVAGQRIDLITSELQEAIMRTRMQPLANVFDKFGRIVRDLSLSQDKKAELSIHGNEVELDKTIIEAIQEPLTHLLRNCVDHGIEKPEIRLQKNKPDAGAIKLKAFHEAGQVNIEIEDDGKGMDPEAIAASALGKGMVSETELLTMGTREKINLIFLPGFSTAQQVTDVSGQGAGMDVVKANLDRLGGITDIESVIDKGTRIRIKLPLTLAIIPSQIISLGRERYAIPQVNLDELIRIPAAQVKERIERVGNAPVLRLRGVLLPILNLAEILGILRTYKDPATGEEKPERRINIADRRSPDLSSRAEENTKTDTSEKLQPRKNKDRRYRAESAIHIAVVSTGTFRYGLLVDGFMDSEEIVVKPLGRHLTGCKGYAGATIMGDGRVALILDVASLAAMASLSAADTSASHLHQAHGDKIKSLKDDKTALLLFRNGEQGQCAVPLDLVERIERIRAADIEYAGGRRVLQYRGGSLPLHELGECTSLGPISVNEEVDVIVFRIDGREMGLMVNGPVDAVEVTIEMDQRTLKQPGIMGSMIVNSRTTLMVDIFTLVRTLLGSAVDA</sequence>
<dbReference type="Gene3D" id="2.40.50.180">
    <property type="entry name" value="CheA-289, Domain 4"/>
    <property type="match status" value="1"/>
</dbReference>
<dbReference type="Pfam" id="PF02518">
    <property type="entry name" value="HATPase_c"/>
    <property type="match status" value="1"/>
</dbReference>
<dbReference type="InterPro" id="IPR005467">
    <property type="entry name" value="His_kinase_dom"/>
</dbReference>
<keyword evidence="10" id="KW-1185">Reference proteome</keyword>
<dbReference type="Gene3D" id="3.30.565.10">
    <property type="entry name" value="Histidine kinase-like ATPase, C-terminal domain"/>
    <property type="match status" value="1"/>
</dbReference>
<name>A0A562RVA5_9BACT</name>
<evidence type="ECO:0000256" key="4">
    <source>
        <dbReference type="ARBA" id="ARBA00022679"/>
    </source>
</evidence>
<dbReference type="PANTHER" id="PTHR43395:SF1">
    <property type="entry name" value="CHEMOTAXIS PROTEIN CHEA"/>
    <property type="match status" value="1"/>
</dbReference>
<feature type="domain" description="CheW-like" evidence="8">
    <location>
        <begin position="472"/>
        <end position="604"/>
    </location>
</feature>
<dbReference type="Proteomes" id="UP000318307">
    <property type="component" value="Unassembled WGS sequence"/>
</dbReference>
<dbReference type="InterPro" id="IPR051315">
    <property type="entry name" value="Bact_Chemotaxis_CheA"/>
</dbReference>
<dbReference type="EMBL" id="VLLC01000009">
    <property type="protein sequence ID" value="TWI72991.1"/>
    <property type="molecule type" value="Genomic_DNA"/>
</dbReference>
<evidence type="ECO:0000259" key="7">
    <source>
        <dbReference type="PROSITE" id="PS50109"/>
    </source>
</evidence>
<organism evidence="9 10">
    <name type="scientific">Desulfobotulus alkaliphilus</name>
    <dbReference type="NCBI Taxonomy" id="622671"/>
    <lineage>
        <taxon>Bacteria</taxon>
        <taxon>Pseudomonadati</taxon>
        <taxon>Thermodesulfobacteriota</taxon>
        <taxon>Desulfobacteria</taxon>
        <taxon>Desulfobacterales</taxon>
        <taxon>Desulfobacteraceae</taxon>
        <taxon>Desulfobotulus</taxon>
    </lineage>
</organism>
<dbReference type="RefSeq" id="WP_144683934.1">
    <property type="nucleotide sequence ID" value="NZ_VLLC01000009.1"/>
</dbReference>
<dbReference type="InterPro" id="IPR004105">
    <property type="entry name" value="CheA-like_dim"/>
</dbReference>
<dbReference type="InterPro" id="IPR036061">
    <property type="entry name" value="CheW-like_dom_sf"/>
</dbReference>
<dbReference type="SUPFAM" id="SSF55874">
    <property type="entry name" value="ATPase domain of HSP90 chaperone/DNA topoisomerase II/histidine kinase"/>
    <property type="match status" value="1"/>
</dbReference>
<dbReference type="PANTHER" id="PTHR43395">
    <property type="entry name" value="SENSOR HISTIDINE KINASE CHEA"/>
    <property type="match status" value="1"/>
</dbReference>
<dbReference type="PROSITE" id="PS50109">
    <property type="entry name" value="HIS_KIN"/>
    <property type="match status" value="1"/>
</dbReference>
<feature type="region of interest" description="Disordered" evidence="6">
    <location>
        <begin position="332"/>
        <end position="373"/>
    </location>
</feature>
<dbReference type="Pfam" id="PF01584">
    <property type="entry name" value="CheW"/>
    <property type="match status" value="3"/>
</dbReference>
<dbReference type="Gene3D" id="1.10.287.560">
    <property type="entry name" value="Histidine kinase CheA-like, homodimeric domain"/>
    <property type="match status" value="1"/>
</dbReference>